<organism evidence="3 4">
    <name type="scientific">Brachionus plicatilis</name>
    <name type="common">Marine rotifer</name>
    <name type="synonym">Brachionus muelleri</name>
    <dbReference type="NCBI Taxonomy" id="10195"/>
    <lineage>
        <taxon>Eukaryota</taxon>
        <taxon>Metazoa</taxon>
        <taxon>Spiralia</taxon>
        <taxon>Gnathifera</taxon>
        <taxon>Rotifera</taxon>
        <taxon>Eurotatoria</taxon>
        <taxon>Monogononta</taxon>
        <taxon>Pseudotrocha</taxon>
        <taxon>Ploima</taxon>
        <taxon>Brachionidae</taxon>
        <taxon>Brachionus</taxon>
    </lineage>
</organism>
<reference evidence="3 4" key="1">
    <citation type="journal article" date="2018" name="Sci. Rep.">
        <title>Genomic signatures of local adaptation to the degree of environmental predictability in rotifers.</title>
        <authorList>
            <person name="Franch-Gras L."/>
            <person name="Hahn C."/>
            <person name="Garcia-Roger E.M."/>
            <person name="Carmona M.J."/>
            <person name="Serra M."/>
            <person name="Gomez A."/>
        </authorList>
    </citation>
    <scope>NUCLEOTIDE SEQUENCE [LARGE SCALE GENOMIC DNA]</scope>
    <source>
        <strain evidence="3">HYR1</strain>
    </source>
</reference>
<dbReference type="GO" id="GO:0003682">
    <property type="term" value="F:chromatin binding"/>
    <property type="evidence" value="ECO:0007669"/>
    <property type="project" value="TreeGrafter"/>
</dbReference>
<evidence type="ECO:0000313" key="3">
    <source>
        <dbReference type="EMBL" id="RNA28647.1"/>
    </source>
</evidence>
<dbReference type="PROSITE" id="PS50982">
    <property type="entry name" value="MBD"/>
    <property type="match status" value="1"/>
</dbReference>
<dbReference type="GO" id="GO:0003677">
    <property type="term" value="F:DNA binding"/>
    <property type="evidence" value="ECO:0007669"/>
    <property type="project" value="InterPro"/>
</dbReference>
<proteinExistence type="predicted"/>
<name>A0A3M7RZ90_BRAPC</name>
<dbReference type="Proteomes" id="UP000276133">
    <property type="component" value="Unassembled WGS sequence"/>
</dbReference>
<dbReference type="AlphaFoldDB" id="A0A3M7RZ90"/>
<feature type="region of interest" description="Disordered" evidence="1">
    <location>
        <begin position="146"/>
        <end position="217"/>
    </location>
</feature>
<feature type="compositionally biased region" description="Basic residues" evidence="1">
    <location>
        <begin position="202"/>
        <end position="217"/>
    </location>
</feature>
<dbReference type="InterPro" id="IPR001739">
    <property type="entry name" value="Methyl_CpG_DNA-bd"/>
</dbReference>
<evidence type="ECO:0000256" key="1">
    <source>
        <dbReference type="SAM" id="MobiDB-lite"/>
    </source>
</evidence>
<feature type="compositionally biased region" description="Basic and acidic residues" evidence="1">
    <location>
        <begin position="92"/>
        <end position="101"/>
    </location>
</feature>
<dbReference type="PANTHER" id="PTHR16112:SF16">
    <property type="entry name" value="SIX-BANDED, ISOFORM H"/>
    <property type="match status" value="1"/>
</dbReference>
<feature type="domain" description="MBD" evidence="2">
    <location>
        <begin position="212"/>
        <end position="283"/>
    </location>
</feature>
<dbReference type="SUPFAM" id="SSF54171">
    <property type="entry name" value="DNA-binding domain"/>
    <property type="match status" value="1"/>
</dbReference>
<keyword evidence="4" id="KW-1185">Reference proteome</keyword>
<accession>A0A3M7RZ90</accession>
<protein>
    <submittedName>
        <fullName evidence="3">Methyl--binding domain 6</fullName>
    </submittedName>
</protein>
<feature type="compositionally biased region" description="Basic residues" evidence="1">
    <location>
        <begin position="102"/>
        <end position="112"/>
    </location>
</feature>
<feature type="compositionally biased region" description="Low complexity" evidence="1">
    <location>
        <begin position="72"/>
        <end position="89"/>
    </location>
</feature>
<dbReference type="InterPro" id="IPR016177">
    <property type="entry name" value="DNA-bd_dom_sf"/>
</dbReference>
<dbReference type="GO" id="GO:0005634">
    <property type="term" value="C:nucleus"/>
    <property type="evidence" value="ECO:0007669"/>
    <property type="project" value="TreeGrafter"/>
</dbReference>
<dbReference type="OrthoDB" id="641149at2759"/>
<feature type="region of interest" description="Disordered" evidence="1">
    <location>
        <begin position="322"/>
        <end position="345"/>
    </location>
</feature>
<gene>
    <name evidence="3" type="ORF">BpHYR1_027839</name>
</gene>
<dbReference type="GO" id="GO:0010369">
    <property type="term" value="C:chromocenter"/>
    <property type="evidence" value="ECO:0007669"/>
    <property type="project" value="TreeGrafter"/>
</dbReference>
<feature type="compositionally biased region" description="Polar residues" evidence="1">
    <location>
        <begin position="146"/>
        <end position="156"/>
    </location>
</feature>
<feature type="compositionally biased region" description="Polar residues" evidence="1">
    <location>
        <begin position="164"/>
        <end position="192"/>
    </location>
</feature>
<feature type="region of interest" description="Disordered" evidence="1">
    <location>
        <begin position="67"/>
        <end position="124"/>
    </location>
</feature>
<evidence type="ECO:0000259" key="2">
    <source>
        <dbReference type="PROSITE" id="PS50982"/>
    </source>
</evidence>
<dbReference type="EMBL" id="REGN01002357">
    <property type="protein sequence ID" value="RNA28647.1"/>
    <property type="molecule type" value="Genomic_DNA"/>
</dbReference>
<comment type="caution">
    <text evidence="3">The sequence shown here is derived from an EMBL/GenBank/DDBJ whole genome shotgun (WGS) entry which is preliminary data.</text>
</comment>
<dbReference type="PANTHER" id="PTHR16112">
    <property type="entry name" value="METHYL-CPG BINDING PROTEIN, DROSOPHILA"/>
    <property type="match status" value="1"/>
</dbReference>
<sequence length="447" mass="50816">MLENQDQDLTLTDLSHNTLNFQLSQNLNMHQQNPVMIKDILYYNYSKSEPQQQVHVINQNVSKSLPNQEIFSPSSNSSSSPAPASSNPALKHSLDPHEIGNKSHKKSQKKKSTQATSEIDEERTSQLVSEILRNIKEKTKELESLNQNLKSTNVSEQKPGLKLNNVSQNDSEFSKNYSQDSFSNELNDSNEFYDSDGSKSQSKPKKSKSKNAKTKPKKILEIPQDWSRLVEPDKTISYISPTGFRLKSHQEIKNYLLSDQTCKCGLECPLNIYDTFNFNPSVETATSKKASKNSCSCRHVCHGIKKQKNLVKVLDEVNQNSKRTISDKKPCPKKSKTNQKVENPALVSQNSQNNHIHDADLPQQQSESILISNFVLNSDSNRESIHFGSNDLLFDEKNFAFEHNQFNSLTMVILTVKNTKFSKIYVIFEIIFFLNSKTNVKMSNVKF</sequence>
<dbReference type="STRING" id="10195.A0A3M7RZ90"/>
<dbReference type="SMART" id="SM00391">
    <property type="entry name" value="MBD"/>
    <property type="match status" value="1"/>
</dbReference>
<evidence type="ECO:0000313" key="4">
    <source>
        <dbReference type="Proteomes" id="UP000276133"/>
    </source>
</evidence>